<dbReference type="InterPro" id="IPR001633">
    <property type="entry name" value="EAL_dom"/>
</dbReference>
<dbReference type="SMART" id="SM00267">
    <property type="entry name" value="GGDEF"/>
    <property type="match status" value="1"/>
</dbReference>
<dbReference type="AlphaFoldDB" id="A0A174D104"/>
<dbReference type="PANTHER" id="PTHR33121:SF70">
    <property type="entry name" value="SIGNALING PROTEIN YKOW"/>
    <property type="match status" value="1"/>
</dbReference>
<dbReference type="PROSITE" id="PS50883">
    <property type="entry name" value="EAL"/>
    <property type="match status" value="1"/>
</dbReference>
<dbReference type="Pfam" id="PF00563">
    <property type="entry name" value="EAL"/>
    <property type="match status" value="1"/>
</dbReference>
<evidence type="ECO:0000313" key="3">
    <source>
        <dbReference type="EMBL" id="CUO17735.1"/>
    </source>
</evidence>
<dbReference type="SUPFAM" id="SSF55073">
    <property type="entry name" value="Nucleotide cyclase"/>
    <property type="match status" value="1"/>
</dbReference>
<dbReference type="Pfam" id="PF00990">
    <property type="entry name" value="GGDEF"/>
    <property type="match status" value="1"/>
</dbReference>
<dbReference type="CDD" id="cd01948">
    <property type="entry name" value="EAL"/>
    <property type="match status" value="1"/>
</dbReference>
<proteinExistence type="predicted"/>
<dbReference type="PROSITE" id="PS50887">
    <property type="entry name" value="GGDEF"/>
    <property type="match status" value="1"/>
</dbReference>
<dbReference type="SUPFAM" id="SSF141868">
    <property type="entry name" value="EAL domain-like"/>
    <property type="match status" value="1"/>
</dbReference>
<dbReference type="SMART" id="SM00052">
    <property type="entry name" value="EAL"/>
    <property type="match status" value="1"/>
</dbReference>
<evidence type="ECO:0000259" key="1">
    <source>
        <dbReference type="PROSITE" id="PS50883"/>
    </source>
</evidence>
<dbReference type="PANTHER" id="PTHR33121">
    <property type="entry name" value="CYCLIC DI-GMP PHOSPHODIESTERASE PDEF"/>
    <property type="match status" value="1"/>
</dbReference>
<dbReference type="InterPro" id="IPR050706">
    <property type="entry name" value="Cyclic-di-GMP_PDE-like"/>
</dbReference>
<gene>
    <name evidence="3" type="primary">cph2</name>
    <name evidence="4" type="ORF">EAI93_12550</name>
    <name evidence="3" type="ORF">ERS852456_01823</name>
</gene>
<dbReference type="EMBL" id="CYZO01000023">
    <property type="protein sequence ID" value="CUO17735.1"/>
    <property type="molecule type" value="Genomic_DNA"/>
</dbReference>
<dbReference type="GO" id="GO:0071111">
    <property type="term" value="F:cyclic-guanylate-specific phosphodiesterase activity"/>
    <property type="evidence" value="ECO:0007669"/>
    <property type="project" value="InterPro"/>
</dbReference>
<feature type="domain" description="GGDEF" evidence="2">
    <location>
        <begin position="162"/>
        <end position="286"/>
    </location>
</feature>
<dbReference type="Gene3D" id="3.30.70.270">
    <property type="match status" value="1"/>
</dbReference>
<dbReference type="Proteomes" id="UP000292665">
    <property type="component" value="Unassembled WGS sequence"/>
</dbReference>
<dbReference type="NCBIfam" id="TIGR00254">
    <property type="entry name" value="GGDEF"/>
    <property type="match status" value="1"/>
</dbReference>
<accession>A0A174D104</accession>
<dbReference type="GeneID" id="97330289"/>
<dbReference type="InterPro" id="IPR043128">
    <property type="entry name" value="Rev_trsase/Diguanyl_cyclase"/>
</dbReference>
<feature type="domain" description="EAL" evidence="1">
    <location>
        <begin position="286"/>
        <end position="540"/>
    </location>
</feature>
<protein>
    <submittedName>
        <fullName evidence="3">Bacteriophytochrome cph2</fullName>
    </submittedName>
    <submittedName>
        <fullName evidence="4">GGDEF domain-containing protein</fullName>
    </submittedName>
</protein>
<dbReference type="Proteomes" id="UP000095787">
    <property type="component" value="Unassembled WGS sequence"/>
</dbReference>
<dbReference type="Gene3D" id="3.20.20.450">
    <property type="entry name" value="EAL domain"/>
    <property type="match status" value="1"/>
</dbReference>
<dbReference type="CDD" id="cd01949">
    <property type="entry name" value="GGDEF"/>
    <property type="match status" value="1"/>
</dbReference>
<reference evidence="3 5" key="1">
    <citation type="submission" date="2015-09" db="EMBL/GenBank/DDBJ databases">
        <authorList>
            <consortium name="Pathogen Informatics"/>
        </authorList>
    </citation>
    <scope>NUCLEOTIDE SEQUENCE [LARGE SCALE GENOMIC DNA]</scope>
    <source>
        <strain evidence="3 5">2789STDY5834841</strain>
    </source>
</reference>
<evidence type="ECO:0000313" key="6">
    <source>
        <dbReference type="Proteomes" id="UP000292665"/>
    </source>
</evidence>
<dbReference type="InterPro" id="IPR035919">
    <property type="entry name" value="EAL_sf"/>
</dbReference>
<dbReference type="InterPro" id="IPR000160">
    <property type="entry name" value="GGDEF_dom"/>
</dbReference>
<sequence>MSEGYKIRSLSEIVNEILSTVRSYYDAEYAYYIEKDRGDIETIYEWCDENIEWQRDRMKLLPEERQPKWMKTEITDTTARDYSVFLPISEDVTAVLAVVGVRRGGCTIDLMRAIVQYIPQAIALQKMQKQQEYLSYHDDLTGLLNRNSLVHYFDTVDEKKLKSIGALSVDINGLKNFNKEFGRDYGDEVVIRVGEVLEEYFHSGEAYRLTGDEYLVLVENTSYQDFTKQVHAVHTKLDNISLGLVSIGYAWEKIDIEVDKLVNNAEVMMREEKRKYYKNLQKGHHEPIIKEDLLQDIENGNFIVCLVPKIDTLTGEVGGAEAVVRYHHKDLGIVDPGRYLNMLEETKLSHYLDLYVFEEVCKTLHKWEVRDIPMIPVSVNFAGATLRQEGLADKMLHLIEKHHVRCEYLEVEVSESSSDMNQEMLAETSSKIRKGNVRVILDHFGAKDSSFSILSLMEFDGLKLDKSVISNIVGNGRSRIVAQAVIDICRQLGASVQAAGVETQDQFNVLREIGCDYAQGTLFNKPITIETFEVRYLRDR</sequence>
<evidence type="ECO:0000313" key="5">
    <source>
        <dbReference type="Proteomes" id="UP000095787"/>
    </source>
</evidence>
<evidence type="ECO:0000313" key="4">
    <source>
        <dbReference type="EMBL" id="RYS77238.1"/>
    </source>
</evidence>
<dbReference type="InterPro" id="IPR029787">
    <property type="entry name" value="Nucleotide_cyclase"/>
</dbReference>
<evidence type="ECO:0000259" key="2">
    <source>
        <dbReference type="PROSITE" id="PS50887"/>
    </source>
</evidence>
<dbReference type="EMBL" id="RCYR01000035">
    <property type="protein sequence ID" value="RYS77238.1"/>
    <property type="molecule type" value="Genomic_DNA"/>
</dbReference>
<reference evidence="4 6" key="2">
    <citation type="journal article" date="2019" name="Science, e1252229">
        <title>Invertible promoters mediate bacterial phase variation, antibiotic resistance, and host adaptation in the gut.</title>
        <authorList>
            <person name="Jiang X."/>
            <person name="Hall A.B."/>
            <person name="Arthur T.D."/>
            <person name="Plichta D.R."/>
            <person name="Covington C.T."/>
            <person name="Poyet M."/>
            <person name="Crothers J."/>
            <person name="Moses P.L."/>
            <person name="Tolonen A.C."/>
            <person name="Vlamakis H."/>
            <person name="Alm E.J."/>
            <person name="Xavier R.J."/>
        </authorList>
    </citation>
    <scope>NUCLEOTIDE SEQUENCE [LARGE SCALE GENOMIC DNA]</scope>
    <source>
        <strain evidence="4">Aa_0143</strain>
        <strain evidence="6">aa_0143</strain>
    </source>
</reference>
<dbReference type="RefSeq" id="WP_004848504.1">
    <property type="nucleotide sequence ID" value="NZ_AP028249.1"/>
</dbReference>
<name>A0A174D104_9FIRM</name>
<organism evidence="3 5">
    <name type="scientific">[Ruminococcus] torques</name>
    <dbReference type="NCBI Taxonomy" id="33039"/>
    <lineage>
        <taxon>Bacteria</taxon>
        <taxon>Bacillati</taxon>
        <taxon>Bacillota</taxon>
        <taxon>Clostridia</taxon>
        <taxon>Lachnospirales</taxon>
        <taxon>Lachnospiraceae</taxon>
        <taxon>Mediterraneibacter</taxon>
    </lineage>
</organism>